<dbReference type="InterPro" id="IPR054472">
    <property type="entry name" value="WHD"/>
</dbReference>
<dbReference type="InterPro" id="IPR003959">
    <property type="entry name" value="ATPase_AAA_core"/>
</dbReference>
<accession>A0A7W4VSB3</accession>
<keyword evidence="2" id="KW-0547">Nucleotide-binding</keyword>
<dbReference type="Pfam" id="PF00004">
    <property type="entry name" value="AAA"/>
    <property type="match status" value="1"/>
</dbReference>
<dbReference type="SMART" id="SM00382">
    <property type="entry name" value="AAA"/>
    <property type="match status" value="1"/>
</dbReference>
<proteinExistence type="inferred from homology"/>
<evidence type="ECO:0000259" key="4">
    <source>
        <dbReference type="SMART" id="SM00382"/>
    </source>
</evidence>
<evidence type="ECO:0000313" key="5">
    <source>
        <dbReference type="EMBL" id="MBB3040469.1"/>
    </source>
</evidence>
<dbReference type="AlphaFoldDB" id="A0A7W4VSB3"/>
<dbReference type="EMBL" id="JACHWR010000001">
    <property type="protein sequence ID" value="MBB3040469.1"/>
    <property type="molecule type" value="Genomic_DNA"/>
</dbReference>
<dbReference type="PANTHER" id="PTHR23073">
    <property type="entry name" value="26S PROTEASOME REGULATORY SUBUNIT"/>
    <property type="match status" value="1"/>
</dbReference>
<comment type="caution">
    <text evidence="5">The sequence shown here is derived from an EMBL/GenBank/DDBJ whole genome shotgun (WGS) entry which is preliminary data.</text>
</comment>
<organism evidence="5 6">
    <name type="scientific">Nocardioides soli</name>
    <dbReference type="NCBI Taxonomy" id="1036020"/>
    <lineage>
        <taxon>Bacteria</taxon>
        <taxon>Bacillati</taxon>
        <taxon>Actinomycetota</taxon>
        <taxon>Actinomycetes</taxon>
        <taxon>Propionibacteriales</taxon>
        <taxon>Nocardioidaceae</taxon>
        <taxon>Nocardioides</taxon>
    </lineage>
</organism>
<dbReference type="Proteomes" id="UP000589626">
    <property type="component" value="Unassembled WGS sequence"/>
</dbReference>
<gene>
    <name evidence="5" type="ORF">FHU40_000270</name>
</gene>
<dbReference type="RefSeq" id="WP_183590499.1">
    <property type="nucleotide sequence ID" value="NZ_JACHWR010000001.1"/>
</dbReference>
<dbReference type="GO" id="GO:0005524">
    <property type="term" value="F:ATP binding"/>
    <property type="evidence" value="ECO:0007669"/>
    <property type="project" value="UniProtKB-KW"/>
</dbReference>
<keyword evidence="6" id="KW-1185">Reference proteome</keyword>
<comment type="similarity">
    <text evidence="1">Belongs to the AAA ATPase family.</text>
</comment>
<reference evidence="5 6" key="1">
    <citation type="submission" date="2020-08" db="EMBL/GenBank/DDBJ databases">
        <title>Sequencing the genomes of 1000 actinobacteria strains.</title>
        <authorList>
            <person name="Klenk H.-P."/>
        </authorList>
    </citation>
    <scope>NUCLEOTIDE SEQUENCE [LARGE SCALE GENOMIC DNA]</scope>
    <source>
        <strain evidence="5 6">DSM 105498</strain>
    </source>
</reference>
<dbReference type="Gene3D" id="3.40.50.300">
    <property type="entry name" value="P-loop containing nucleotide triphosphate hydrolases"/>
    <property type="match status" value="1"/>
</dbReference>
<dbReference type="CDD" id="cd19481">
    <property type="entry name" value="RecA-like_protease"/>
    <property type="match status" value="1"/>
</dbReference>
<dbReference type="InterPro" id="IPR003593">
    <property type="entry name" value="AAA+_ATPase"/>
</dbReference>
<dbReference type="SUPFAM" id="SSF52540">
    <property type="entry name" value="P-loop containing nucleoside triphosphate hydrolases"/>
    <property type="match status" value="1"/>
</dbReference>
<evidence type="ECO:0000256" key="3">
    <source>
        <dbReference type="ARBA" id="ARBA00022840"/>
    </source>
</evidence>
<keyword evidence="3" id="KW-0067">ATP-binding</keyword>
<sequence>METLSTRIATAVARRTEAGWSAAGTAEAALAALDLDAADVEREAALAELAHRFGLSPAETAILEVAALADHTVSGHLLTGLLSGDPGPARATVAVAMEVAGLTADARAAQQHLGQHSALVRQGLVATTGADVLLSRRVVLPDRVAAHLAGDDVPTRRVLGLLHDAVPVEVEGTELVAAALGAGQRLVWIHAPAGGAGAAMAAAACRRLDVAHLVADLGRLDPTTPVEEAAFEVLLEGGLAGSVVVLVGAERVRPDVYLRSAVPVVGVSAEPWDPVWPADLPLTVPAPRLSVAERQALWQPLLEDETAAREVSGMPLSPEQIVAVGRHAVTSARLHGEERVSIARVRQSARELGRGRSVRANAGSSVTLDDLVLPPAALGEVTRLLDWARYRDEVTALGPLHGKGGKGTGICALFSGPPGTGKTLAAHVVADSLGMDLYQVDLSTIVDKYIGETEKNLERVFTEAEATNAVLFFDEADALFGSRSEVRDAKDRYANQEIAYLLQRMEQFDGITVLASNLRGNIDPAFARRLHFMVAFPAPDEPTRRRLWSHHLDGIGTDAQDPVDLDGLAASVELAGGDIRNIVLTAVYAAVAEGTPLGMRHLADAVVREHVKLGRRPPVLTSGSNPRR</sequence>
<feature type="domain" description="AAA+ ATPase" evidence="4">
    <location>
        <begin position="408"/>
        <end position="540"/>
    </location>
</feature>
<evidence type="ECO:0000313" key="6">
    <source>
        <dbReference type="Proteomes" id="UP000589626"/>
    </source>
</evidence>
<dbReference type="InterPro" id="IPR027417">
    <property type="entry name" value="P-loop_NTPase"/>
</dbReference>
<evidence type="ECO:0000256" key="2">
    <source>
        <dbReference type="ARBA" id="ARBA00022741"/>
    </source>
</evidence>
<protein>
    <submittedName>
        <fullName evidence="5">Putative nucleic acid-binding protein</fullName>
    </submittedName>
</protein>
<dbReference type="GO" id="GO:0016887">
    <property type="term" value="F:ATP hydrolysis activity"/>
    <property type="evidence" value="ECO:0007669"/>
    <property type="project" value="InterPro"/>
</dbReference>
<dbReference type="Pfam" id="PF22977">
    <property type="entry name" value="WHD"/>
    <property type="match status" value="1"/>
</dbReference>
<name>A0A7W4VSB3_9ACTN</name>
<evidence type="ECO:0000256" key="1">
    <source>
        <dbReference type="ARBA" id="ARBA00006914"/>
    </source>
</evidence>
<dbReference type="InterPro" id="IPR050221">
    <property type="entry name" value="26S_Proteasome_ATPase"/>
</dbReference>